<accession>A0ABP0U5R5</accession>
<protein>
    <recommendedName>
        <fullName evidence="3">K Homology domain-containing protein</fullName>
    </recommendedName>
</protein>
<gene>
    <name evidence="4" type="ORF">CSSPTR1EN2_LOCUS11578</name>
</gene>
<dbReference type="SUPFAM" id="SSF55144">
    <property type="entry name" value="LigT-like"/>
    <property type="match status" value="1"/>
</dbReference>
<dbReference type="InterPro" id="IPR004088">
    <property type="entry name" value="KH_dom_type_1"/>
</dbReference>
<dbReference type="PANTHER" id="PTHR13360:SF1">
    <property type="entry name" value="ACTIVATING SIGNAL COINTEGRATOR 1 COMPLEX SUBUNIT 1"/>
    <property type="match status" value="1"/>
</dbReference>
<dbReference type="Pfam" id="PF00013">
    <property type="entry name" value="KH_1"/>
    <property type="match status" value="1"/>
</dbReference>
<dbReference type="Gene3D" id="3.30.1370.10">
    <property type="entry name" value="K Homology domain, type 1"/>
    <property type="match status" value="1"/>
</dbReference>
<evidence type="ECO:0000256" key="1">
    <source>
        <dbReference type="PROSITE-ProRule" id="PRU00117"/>
    </source>
</evidence>
<dbReference type="InterPro" id="IPR019510">
    <property type="entry name" value="AKAP7-like_phosphoesterase"/>
</dbReference>
<dbReference type="SUPFAM" id="SSF54791">
    <property type="entry name" value="Eukaryotic type KH-domain (KH-domain type I)"/>
    <property type="match status" value="1"/>
</dbReference>
<reference evidence="4" key="1">
    <citation type="submission" date="2024-02" db="EMBL/GenBank/DDBJ databases">
        <authorList>
            <consortium name="ELIXIR-Norway"/>
            <consortium name="Elixir Norway"/>
        </authorList>
    </citation>
    <scope>NUCLEOTIDE SEQUENCE</scope>
</reference>
<dbReference type="SMART" id="SM00322">
    <property type="entry name" value="KH"/>
    <property type="match status" value="1"/>
</dbReference>
<dbReference type="EMBL" id="OZ019911">
    <property type="protein sequence ID" value="CAK9213121.1"/>
    <property type="molecule type" value="Genomic_DNA"/>
</dbReference>
<dbReference type="InterPro" id="IPR009097">
    <property type="entry name" value="Cyclic_Pdiesterase"/>
</dbReference>
<evidence type="ECO:0000256" key="2">
    <source>
        <dbReference type="SAM" id="MobiDB-lite"/>
    </source>
</evidence>
<dbReference type="InterPro" id="IPR009210">
    <property type="entry name" value="ASCC1"/>
</dbReference>
<dbReference type="PANTHER" id="PTHR13360">
    <property type="entry name" value="ACTIVATING SIGNAL COINTEGRATOR 1 COMPLEX SUBUNIT 1"/>
    <property type="match status" value="1"/>
</dbReference>
<feature type="domain" description="K Homology" evidence="3">
    <location>
        <begin position="151"/>
        <end position="222"/>
    </location>
</feature>
<dbReference type="Proteomes" id="UP001497512">
    <property type="component" value="Chromosome 19"/>
</dbReference>
<evidence type="ECO:0000313" key="4">
    <source>
        <dbReference type="EMBL" id="CAK9213121.1"/>
    </source>
</evidence>
<dbReference type="InterPro" id="IPR036612">
    <property type="entry name" value="KH_dom_type_1_sf"/>
</dbReference>
<dbReference type="PROSITE" id="PS50084">
    <property type="entry name" value="KH_TYPE_1"/>
    <property type="match status" value="1"/>
</dbReference>
<name>A0ABP0U5R5_9BRYO</name>
<keyword evidence="1" id="KW-0694">RNA-binding</keyword>
<feature type="region of interest" description="Disordered" evidence="2">
    <location>
        <begin position="107"/>
        <end position="129"/>
    </location>
</feature>
<evidence type="ECO:0000259" key="3">
    <source>
        <dbReference type="SMART" id="SM00322"/>
    </source>
</evidence>
<organism evidence="4 5">
    <name type="scientific">Sphagnum troendelagicum</name>
    <dbReference type="NCBI Taxonomy" id="128251"/>
    <lineage>
        <taxon>Eukaryota</taxon>
        <taxon>Viridiplantae</taxon>
        <taxon>Streptophyta</taxon>
        <taxon>Embryophyta</taxon>
        <taxon>Bryophyta</taxon>
        <taxon>Sphagnophytina</taxon>
        <taxon>Sphagnopsida</taxon>
        <taxon>Sphagnales</taxon>
        <taxon>Sphagnaceae</taxon>
        <taxon>Sphagnum</taxon>
    </lineage>
</organism>
<dbReference type="Gene3D" id="3.90.1140.10">
    <property type="entry name" value="Cyclic phosphodiesterase"/>
    <property type="match status" value="1"/>
</dbReference>
<evidence type="ECO:0000313" key="5">
    <source>
        <dbReference type="Proteomes" id="UP001497512"/>
    </source>
</evidence>
<dbReference type="InterPro" id="IPR004087">
    <property type="entry name" value="KH_dom"/>
</dbReference>
<keyword evidence="5" id="KW-1185">Reference proteome</keyword>
<sequence>MLVGLLCRSVPPFYKYPRSSYVFDLGLWRPIRVGHQTGSRSSAPQRSVRTALSAEVQRGQSGSVETIGCSSARTGVDFKAALAFVCETRQRRRARCELSGMPMADLTNSQDQVSQDIQDPELSQGDRAAERTPAVTKWRCCSTTAVVDGTEMHSASVQVDEALMGFIIGKGASTKKQIEADTGAELCIPRRDEARSHNPVVVRGPSQEAVDAAVLQIKQILEETIQSPRLQYSHFISIPLASNLTLVERVKSFRESVLTSADASSDAYRGVDESIFVKPATFHLTLLMLKLWNEERVCMAQDCLQRVMPDIHKALKGHPLAVKLAGVECMQSNLQKVHVLYARVEADEQASCLLQICNVLTGAFVESGLVLQKDQEHSLKLHATLMNTTQRRNRGGRQTFRGRIPFDAREIVASFGAHDWGQHQISEVQLSQRFVYGENGYYHCCGSIPIPSLSPV</sequence>
<proteinExistence type="predicted"/>
<feature type="compositionally biased region" description="Polar residues" evidence="2">
    <location>
        <begin position="107"/>
        <end position="117"/>
    </location>
</feature>
<dbReference type="Pfam" id="PF10469">
    <property type="entry name" value="AKAP7_NLS"/>
    <property type="match status" value="1"/>
</dbReference>
<dbReference type="CDD" id="cd00105">
    <property type="entry name" value="KH-I"/>
    <property type="match status" value="1"/>
</dbReference>